<dbReference type="SUPFAM" id="SSF51726">
    <property type="entry name" value="UROD/MetE-like"/>
    <property type="match status" value="1"/>
</dbReference>
<evidence type="ECO:0000256" key="5">
    <source>
        <dbReference type="ARBA" id="ARBA00022833"/>
    </source>
</evidence>
<protein>
    <submittedName>
        <fullName evidence="8">Methyltransferase MtaA/CmuA family</fullName>
    </submittedName>
</protein>
<keyword evidence="3 8" id="KW-0808">Transferase</keyword>
<keyword evidence="5" id="KW-0862">Zinc</keyword>
<dbReference type="GO" id="GO:0015948">
    <property type="term" value="P:methanogenesis"/>
    <property type="evidence" value="ECO:0007669"/>
    <property type="project" value="UniProtKB-KW"/>
</dbReference>
<evidence type="ECO:0000256" key="4">
    <source>
        <dbReference type="ARBA" id="ARBA00022723"/>
    </source>
</evidence>
<evidence type="ECO:0000256" key="3">
    <source>
        <dbReference type="ARBA" id="ARBA00022679"/>
    </source>
</evidence>
<keyword evidence="2 8" id="KW-0489">Methyltransferase</keyword>
<dbReference type="eggNOG" id="arCOG03323">
    <property type="taxonomic scope" value="Archaea"/>
</dbReference>
<organism evidence="8 9">
    <name type="scientific">Ferroglobus placidus (strain DSM 10642 / AEDII12DO)</name>
    <dbReference type="NCBI Taxonomy" id="589924"/>
    <lineage>
        <taxon>Archaea</taxon>
        <taxon>Methanobacteriati</taxon>
        <taxon>Methanobacteriota</taxon>
        <taxon>Archaeoglobi</taxon>
        <taxon>Archaeoglobales</taxon>
        <taxon>Archaeoglobaceae</taxon>
        <taxon>Ferroglobus</taxon>
    </lineage>
</organism>
<feature type="domain" description="Uroporphyrinogen decarboxylase (URO-D)" evidence="7">
    <location>
        <begin position="2"/>
        <end position="337"/>
    </location>
</feature>
<dbReference type="Pfam" id="PF01208">
    <property type="entry name" value="URO-D"/>
    <property type="match status" value="1"/>
</dbReference>
<reference evidence="8 9" key="2">
    <citation type="journal article" date="2011" name="Stand. Genomic Sci.">
        <title>Complete genome sequence of Ferroglobus placidus AEDII12DO.</title>
        <authorList>
            <person name="Anderson I."/>
            <person name="Risso C."/>
            <person name="Holmes D."/>
            <person name="Lucas S."/>
            <person name="Copeland A."/>
            <person name="Lapidus A."/>
            <person name="Cheng J.F."/>
            <person name="Bruce D."/>
            <person name="Goodwin L."/>
            <person name="Pitluck S."/>
            <person name="Saunders E."/>
            <person name="Brettin T."/>
            <person name="Detter J.C."/>
            <person name="Han C."/>
            <person name="Tapia R."/>
            <person name="Larimer F."/>
            <person name="Land M."/>
            <person name="Hauser L."/>
            <person name="Woyke T."/>
            <person name="Lovley D."/>
            <person name="Kyrpides N."/>
            <person name="Ivanova N."/>
        </authorList>
    </citation>
    <scope>NUCLEOTIDE SEQUENCE [LARGE SCALE GENOMIC DNA]</scope>
    <source>
        <strain evidence="9">DSM 10642 / AEDII12DO</strain>
    </source>
</reference>
<dbReference type="OrthoDB" id="124836at2157"/>
<evidence type="ECO:0000313" key="8">
    <source>
        <dbReference type="EMBL" id="ADC65890.1"/>
    </source>
</evidence>
<name>D3RZH7_FERPA</name>
<dbReference type="GO" id="GO:0046872">
    <property type="term" value="F:metal ion binding"/>
    <property type="evidence" value="ECO:0007669"/>
    <property type="project" value="UniProtKB-KW"/>
</dbReference>
<dbReference type="STRING" id="589924.Ferp_1746"/>
<dbReference type="Proteomes" id="UP000002613">
    <property type="component" value="Chromosome"/>
</dbReference>
<evidence type="ECO:0000313" key="9">
    <source>
        <dbReference type="Proteomes" id="UP000002613"/>
    </source>
</evidence>
<proteinExistence type="predicted"/>
<dbReference type="GO" id="GO:0008168">
    <property type="term" value="F:methyltransferase activity"/>
    <property type="evidence" value="ECO:0007669"/>
    <property type="project" value="UniProtKB-KW"/>
</dbReference>
<dbReference type="GO" id="GO:0006779">
    <property type="term" value="P:porphyrin-containing compound biosynthetic process"/>
    <property type="evidence" value="ECO:0007669"/>
    <property type="project" value="InterPro"/>
</dbReference>
<reference evidence="9" key="1">
    <citation type="submission" date="2010-02" db="EMBL/GenBank/DDBJ databases">
        <title>Complete sequence of Ferroglobus placidus DSM 10642.</title>
        <authorList>
            <consortium name="US DOE Joint Genome Institute"/>
            <person name="Lucas S."/>
            <person name="Copeland A."/>
            <person name="Lapidus A."/>
            <person name="Cheng J.-F."/>
            <person name="Bruce D."/>
            <person name="Goodwin L."/>
            <person name="Pitluck S."/>
            <person name="Saunders E."/>
            <person name="Brettin T."/>
            <person name="Detter J.C."/>
            <person name="Han C."/>
            <person name="Tapia R."/>
            <person name="Larimer F."/>
            <person name="Land M."/>
            <person name="Hauser L."/>
            <person name="Kyrpides N."/>
            <person name="Ivanova N."/>
            <person name="Holmes D."/>
            <person name="Lovley D."/>
            <person name="Kyrpides N."/>
            <person name="Anderson I.J."/>
            <person name="Woyke T."/>
        </authorList>
    </citation>
    <scope>NUCLEOTIDE SEQUENCE [LARGE SCALE GENOMIC DNA]</scope>
    <source>
        <strain evidence="9">DSM 10642 / AEDII12DO</strain>
    </source>
</reference>
<dbReference type="PANTHER" id="PTHR47099">
    <property type="entry name" value="METHYLCOBAMIDE:COM METHYLTRANSFERASE MTBA"/>
    <property type="match status" value="1"/>
</dbReference>
<dbReference type="GO" id="GO:0032259">
    <property type="term" value="P:methylation"/>
    <property type="evidence" value="ECO:0007669"/>
    <property type="project" value="UniProtKB-KW"/>
</dbReference>
<dbReference type="AlphaFoldDB" id="D3RZH7"/>
<dbReference type="PANTHER" id="PTHR47099:SF1">
    <property type="entry name" value="METHYLCOBAMIDE:COM METHYLTRANSFERASE MTBA"/>
    <property type="match status" value="1"/>
</dbReference>
<dbReference type="EMBL" id="CP001899">
    <property type="protein sequence ID" value="ADC65890.1"/>
    <property type="molecule type" value="Genomic_DNA"/>
</dbReference>
<sequence length="341" mass="38230">MTPKERIRKIFSREKPDRLACFSGMGNVTVEGLKKYDYAFYEIHLDAEKMANAACSSYELYGFECAVAPFDLGVEAEVLGAEMNFYTHKGKEDIVYPTVKKKAINEPEDLNVPEKIEEKGRVPLVLKALEIMQKRVGEEVPIATYILGPYTLAGQIMDLEKLLKMSFKNPDRINELLSQLTDFLAELGRIYQDAGIDYLTVREMGAPTDVLSPRMFKNLILPHLKELFLKLKEPTVLHICGDTNMIVELMWQSGATAISVEQKNDVAKTREKLGEEAIIFGNIDPYGTLVLGTPEDIRNAVKKAIVGGVSSVWPGCDIWPAVSKENMLTFVEAVKEFGKLQ</sequence>
<dbReference type="RefSeq" id="WP_012966229.1">
    <property type="nucleotide sequence ID" value="NC_013849.1"/>
</dbReference>
<dbReference type="PaxDb" id="589924-Ferp_1746"/>
<comment type="cofactor">
    <cofactor evidence="1">
        <name>Zn(2+)</name>
        <dbReference type="ChEBI" id="CHEBI:29105"/>
    </cofactor>
</comment>
<keyword evidence="6" id="KW-0484">Methanogenesis</keyword>
<dbReference type="GO" id="GO:0004853">
    <property type="term" value="F:uroporphyrinogen decarboxylase activity"/>
    <property type="evidence" value="ECO:0007669"/>
    <property type="project" value="InterPro"/>
</dbReference>
<evidence type="ECO:0000256" key="2">
    <source>
        <dbReference type="ARBA" id="ARBA00022603"/>
    </source>
</evidence>
<dbReference type="InterPro" id="IPR006360">
    <property type="entry name" value="Mtase_MtaA_CmuA"/>
</dbReference>
<dbReference type="HOGENOM" id="CLU_040933_2_1_2"/>
<dbReference type="KEGG" id="fpl:Ferp_1746"/>
<dbReference type="GeneID" id="8779273"/>
<keyword evidence="9" id="KW-1185">Reference proteome</keyword>
<gene>
    <name evidence="8" type="ordered locus">Ferp_1746</name>
</gene>
<dbReference type="NCBIfam" id="NF004889">
    <property type="entry name" value="PRK06252.1"/>
    <property type="match status" value="1"/>
</dbReference>
<keyword evidence="4" id="KW-0479">Metal-binding</keyword>
<dbReference type="NCBIfam" id="TIGR01463">
    <property type="entry name" value="mtaA_cmuA"/>
    <property type="match status" value="1"/>
</dbReference>
<evidence type="ECO:0000256" key="6">
    <source>
        <dbReference type="ARBA" id="ARBA00022994"/>
    </source>
</evidence>
<accession>D3RZH7</accession>
<evidence type="ECO:0000256" key="1">
    <source>
        <dbReference type="ARBA" id="ARBA00001947"/>
    </source>
</evidence>
<evidence type="ECO:0000259" key="7">
    <source>
        <dbReference type="Pfam" id="PF01208"/>
    </source>
</evidence>
<dbReference type="InterPro" id="IPR038071">
    <property type="entry name" value="UROD/MetE-like_sf"/>
</dbReference>
<dbReference type="InterPro" id="IPR052024">
    <property type="entry name" value="Methanogen_methyltrans"/>
</dbReference>
<dbReference type="InterPro" id="IPR000257">
    <property type="entry name" value="Uroporphyrinogen_deCOase"/>
</dbReference>
<dbReference type="Gene3D" id="3.20.20.210">
    <property type="match status" value="1"/>
</dbReference>
<dbReference type="GO" id="GO:0006730">
    <property type="term" value="P:one-carbon metabolic process"/>
    <property type="evidence" value="ECO:0007669"/>
    <property type="project" value="InterPro"/>
</dbReference>